<dbReference type="KEGG" id="xyk:GT347_18965"/>
<gene>
    <name evidence="3" type="ORF">GT347_18965</name>
</gene>
<dbReference type="Pfam" id="PF03808">
    <property type="entry name" value="Glyco_tran_WecG"/>
    <property type="match status" value="1"/>
</dbReference>
<keyword evidence="4" id="KW-1185">Reference proteome</keyword>
<dbReference type="RefSeq" id="WP_160553690.1">
    <property type="nucleotide sequence ID" value="NZ_CP047650.1"/>
</dbReference>
<dbReference type="NCBIfam" id="TIGR00696">
    <property type="entry name" value="wecG_tagA_cpsF"/>
    <property type="match status" value="1"/>
</dbReference>
<dbReference type="InterPro" id="IPR004629">
    <property type="entry name" value="WecG_TagA_CpsF"/>
</dbReference>
<sequence>MRYTEAADRLTQTATLGVRPATVVVTTNVDHLVRLDRATAEFVALYRDADAIFADGMPLVWASHYLAETPLPERVTGADLFVTLAERAAALRLPIFVVGGMPGDEPQLTAELSARFPGLQVEVYSPSMQFSADGIEGYEAVRRIARSQPAMVFVCLGMPKQETWAMLHRSSLATSVVMCVGAALEFALGHKRRAPLWMQRHGMEWLWRLATEPRRLWRRYLVQSVRFIRLLWNERTISAQRSANVR</sequence>
<accession>A0A857JA11</accession>
<dbReference type="GO" id="GO:0016758">
    <property type="term" value="F:hexosyltransferase activity"/>
    <property type="evidence" value="ECO:0007669"/>
    <property type="project" value="TreeGrafter"/>
</dbReference>
<organism evidence="3 4">
    <name type="scientific">Xylophilus rhododendri</name>
    <dbReference type="NCBI Taxonomy" id="2697032"/>
    <lineage>
        <taxon>Bacteria</taxon>
        <taxon>Pseudomonadati</taxon>
        <taxon>Pseudomonadota</taxon>
        <taxon>Betaproteobacteria</taxon>
        <taxon>Burkholderiales</taxon>
        <taxon>Xylophilus</taxon>
    </lineage>
</organism>
<reference evidence="3 4" key="1">
    <citation type="submission" date="2020-01" db="EMBL/GenBank/DDBJ databases">
        <title>Genome sequencing of strain KACC 21265.</title>
        <authorList>
            <person name="Heo J."/>
            <person name="Kim S.-J."/>
            <person name="Kim J.-S."/>
            <person name="Hong S.-B."/>
            <person name="Kwon S.-W."/>
        </authorList>
    </citation>
    <scope>NUCLEOTIDE SEQUENCE [LARGE SCALE GENOMIC DNA]</scope>
    <source>
        <strain evidence="3 4">KACC 21265</strain>
    </source>
</reference>
<dbReference type="PANTHER" id="PTHR34136">
    <property type="match status" value="1"/>
</dbReference>
<evidence type="ECO:0000313" key="3">
    <source>
        <dbReference type="EMBL" id="QHI99879.1"/>
    </source>
</evidence>
<evidence type="ECO:0000313" key="4">
    <source>
        <dbReference type="Proteomes" id="UP000464787"/>
    </source>
</evidence>
<dbReference type="EMBL" id="CP047650">
    <property type="protein sequence ID" value="QHI99879.1"/>
    <property type="molecule type" value="Genomic_DNA"/>
</dbReference>
<name>A0A857JA11_9BURK</name>
<dbReference type="PANTHER" id="PTHR34136:SF1">
    <property type="entry name" value="UDP-N-ACETYL-D-MANNOSAMINURONIC ACID TRANSFERASE"/>
    <property type="match status" value="1"/>
</dbReference>
<dbReference type="Proteomes" id="UP000464787">
    <property type="component" value="Chromosome"/>
</dbReference>
<proteinExistence type="predicted"/>
<protein>
    <submittedName>
        <fullName evidence="3">WecB/TagA/CpsF family glycosyltransferase</fullName>
    </submittedName>
</protein>
<evidence type="ECO:0000256" key="1">
    <source>
        <dbReference type="ARBA" id="ARBA00022676"/>
    </source>
</evidence>
<evidence type="ECO:0000256" key="2">
    <source>
        <dbReference type="ARBA" id="ARBA00022679"/>
    </source>
</evidence>
<keyword evidence="2 3" id="KW-0808">Transferase</keyword>
<dbReference type="CDD" id="cd06533">
    <property type="entry name" value="Glyco_transf_WecG_TagA"/>
    <property type="match status" value="1"/>
</dbReference>
<dbReference type="AlphaFoldDB" id="A0A857JA11"/>
<keyword evidence="1" id="KW-0328">Glycosyltransferase</keyword>